<protein>
    <submittedName>
        <fullName evidence="2">Uncharacterized protein</fullName>
    </submittedName>
</protein>
<name>A0A917HU96_9BACL</name>
<dbReference type="AlphaFoldDB" id="A0A917HU96"/>
<evidence type="ECO:0000313" key="2">
    <source>
        <dbReference type="EMBL" id="GGG90858.1"/>
    </source>
</evidence>
<feature type="region of interest" description="Disordered" evidence="1">
    <location>
        <begin position="44"/>
        <end position="86"/>
    </location>
</feature>
<evidence type="ECO:0000313" key="3">
    <source>
        <dbReference type="Proteomes" id="UP000600247"/>
    </source>
</evidence>
<feature type="compositionally biased region" description="Acidic residues" evidence="1">
    <location>
        <begin position="46"/>
        <end position="73"/>
    </location>
</feature>
<dbReference type="RefSeq" id="WP_188893089.1">
    <property type="nucleotide sequence ID" value="NZ_BMHY01000025.1"/>
</dbReference>
<proteinExistence type="predicted"/>
<sequence>MEQEQQTICPWCMTEIVWDEEIGPEKHCPHCDNELSGYRTLQIGLDQDDQAEDEDEEDTSDEPEWDAGDEDESYGGNGSAWKDTDQGFRHTNRAWMAVEETLRRVVDEQEEAPECPSCREYMIEAGKQKLNVEPTVHGAVGRPLVQSPIETTLYVCPSCFNTSSILSDKDRERMLKALSPQD</sequence>
<evidence type="ECO:0000256" key="1">
    <source>
        <dbReference type="SAM" id="MobiDB-lite"/>
    </source>
</evidence>
<comment type="caution">
    <text evidence="2">The sequence shown here is derived from an EMBL/GenBank/DDBJ whole genome shotgun (WGS) entry which is preliminary data.</text>
</comment>
<reference evidence="2 3" key="1">
    <citation type="journal article" date="2014" name="Int. J. Syst. Evol. Microbiol.">
        <title>Complete genome sequence of Corynebacterium casei LMG S-19264T (=DSM 44701T), isolated from a smear-ripened cheese.</title>
        <authorList>
            <consortium name="US DOE Joint Genome Institute (JGI-PGF)"/>
            <person name="Walter F."/>
            <person name="Albersmeier A."/>
            <person name="Kalinowski J."/>
            <person name="Ruckert C."/>
        </authorList>
    </citation>
    <scope>NUCLEOTIDE SEQUENCE [LARGE SCALE GENOMIC DNA]</scope>
    <source>
        <strain evidence="2 3">CGMCC 1.15286</strain>
    </source>
</reference>
<organism evidence="2 3">
    <name type="scientific">Paenibacillus radicis</name>
    <name type="common">ex Gao et al. 2016</name>
    <dbReference type="NCBI Taxonomy" id="1737354"/>
    <lineage>
        <taxon>Bacteria</taxon>
        <taxon>Bacillati</taxon>
        <taxon>Bacillota</taxon>
        <taxon>Bacilli</taxon>
        <taxon>Bacillales</taxon>
        <taxon>Paenibacillaceae</taxon>
        <taxon>Paenibacillus</taxon>
    </lineage>
</organism>
<gene>
    <name evidence="2" type="ORF">GCM10010918_57350</name>
</gene>
<dbReference type="Proteomes" id="UP000600247">
    <property type="component" value="Unassembled WGS sequence"/>
</dbReference>
<keyword evidence="3" id="KW-1185">Reference proteome</keyword>
<dbReference type="EMBL" id="BMHY01000025">
    <property type="protein sequence ID" value="GGG90858.1"/>
    <property type="molecule type" value="Genomic_DNA"/>
</dbReference>
<accession>A0A917HU96</accession>